<proteinExistence type="predicted"/>
<dbReference type="EMBL" id="LR796631">
    <property type="protein sequence ID" value="CAB4155703.1"/>
    <property type="molecule type" value="Genomic_DNA"/>
</dbReference>
<reference evidence="1" key="1">
    <citation type="submission" date="2020-04" db="EMBL/GenBank/DDBJ databases">
        <authorList>
            <person name="Chiriac C."/>
            <person name="Salcher M."/>
            <person name="Ghai R."/>
            <person name="Kavagutti S V."/>
        </authorList>
    </citation>
    <scope>NUCLEOTIDE SEQUENCE</scope>
</reference>
<sequence>MTIRAYIPEDFPLVEAWAKARGMAMIPQLLSPNGFIVEDDGGPFAVCFVYLAFGCPIASLDNLFTKPGTSFAKCRKGWPILWRTILSFLSNLRTCDDVPLSYKVVRIYTRTPLARFLRNSEGWHVSEHTSTQAIYAIP</sequence>
<evidence type="ECO:0000313" key="1">
    <source>
        <dbReference type="EMBL" id="CAB4155703.1"/>
    </source>
</evidence>
<gene>
    <name evidence="1" type="ORF">UFOVP673_17</name>
</gene>
<protein>
    <submittedName>
        <fullName evidence="1">Uncharacterized protein</fullName>
    </submittedName>
</protein>
<organism evidence="1">
    <name type="scientific">uncultured Caudovirales phage</name>
    <dbReference type="NCBI Taxonomy" id="2100421"/>
    <lineage>
        <taxon>Viruses</taxon>
        <taxon>Duplodnaviria</taxon>
        <taxon>Heunggongvirae</taxon>
        <taxon>Uroviricota</taxon>
        <taxon>Caudoviricetes</taxon>
        <taxon>Peduoviridae</taxon>
        <taxon>Maltschvirus</taxon>
        <taxon>Maltschvirus maltsch</taxon>
    </lineage>
</organism>
<accession>A0A6J5N9W7</accession>
<name>A0A6J5N9W7_9CAUD</name>